<evidence type="ECO:0000256" key="3">
    <source>
        <dbReference type="ARBA" id="ARBA00022692"/>
    </source>
</evidence>
<feature type="transmembrane region" description="Helical" evidence="6">
    <location>
        <begin position="128"/>
        <end position="150"/>
    </location>
</feature>
<dbReference type="RefSeq" id="WP_181753186.1">
    <property type="nucleotide sequence ID" value="NZ_JACEOG010000001.1"/>
</dbReference>
<keyword evidence="2" id="KW-1003">Cell membrane</keyword>
<evidence type="ECO:0000256" key="5">
    <source>
        <dbReference type="ARBA" id="ARBA00023136"/>
    </source>
</evidence>
<feature type="transmembrane region" description="Helical" evidence="6">
    <location>
        <begin position="214"/>
        <end position="231"/>
    </location>
</feature>
<comment type="subcellular location">
    <subcellularLocation>
        <location evidence="1">Cell membrane</location>
        <topology evidence="1">Multi-pass membrane protein</topology>
    </subcellularLocation>
</comment>
<comment type="caution">
    <text evidence="7">The sequence shown here is derived from an EMBL/GenBank/DDBJ whole genome shotgun (WGS) entry which is preliminary data.</text>
</comment>
<evidence type="ECO:0000256" key="2">
    <source>
        <dbReference type="ARBA" id="ARBA00022475"/>
    </source>
</evidence>
<feature type="transmembrane region" description="Helical" evidence="6">
    <location>
        <begin position="243"/>
        <end position="261"/>
    </location>
</feature>
<proteinExistence type="predicted"/>
<reference evidence="7 8" key="1">
    <citation type="submission" date="2020-07" db="EMBL/GenBank/DDBJ databases">
        <title>Draft genome and description of Aeromicrobium phoceense strain Marseille-Q0843 isolated from healthy skin swab.</title>
        <authorList>
            <person name="Boxberger M."/>
            <person name="La Scola B."/>
        </authorList>
    </citation>
    <scope>NUCLEOTIDE SEQUENCE [LARGE SCALE GENOMIC DNA]</scope>
    <source>
        <strain evidence="7 8">Marseille-Q0843</strain>
    </source>
</reference>
<sequence>MDAQPVGPAPTGEKRSGARAWARRAALVVMLALAVVAITRNYQAIAEDLERIPPWTVAAASVFAVLGMLASLQVWRELLAGLGSRLGLRISAHIFFVSQLGKYVPGSLWSIVAQMEMGREHRVPRRSAAVLGVLALVISGVAGITVAVALMPWVTPELRHRFWWLVLVLPLLYVAIHPRLLDRVLNRLLRLARREPLPEAIGWRSLLKATAWQCLTWLLLGLQVWFIVIGLDGDPVETLAPSIVGYALAYTLGMAAFFLPAGAGVRDAVLVLALAGSMPTSTALVVALVVRCLATLVDLLLAGIQLVIHRVAA</sequence>
<dbReference type="GO" id="GO:0005886">
    <property type="term" value="C:plasma membrane"/>
    <property type="evidence" value="ECO:0007669"/>
    <property type="project" value="UniProtKB-SubCell"/>
</dbReference>
<keyword evidence="8" id="KW-1185">Reference proteome</keyword>
<keyword evidence="5 6" id="KW-0472">Membrane</keyword>
<dbReference type="EMBL" id="JACEOG010000001">
    <property type="protein sequence ID" value="MBA4607251.1"/>
    <property type="molecule type" value="Genomic_DNA"/>
</dbReference>
<feature type="transmembrane region" description="Helical" evidence="6">
    <location>
        <begin position="55"/>
        <end position="75"/>
    </location>
</feature>
<evidence type="ECO:0000256" key="6">
    <source>
        <dbReference type="SAM" id="Phobius"/>
    </source>
</evidence>
<feature type="transmembrane region" description="Helical" evidence="6">
    <location>
        <begin position="25"/>
        <end position="43"/>
    </location>
</feature>
<dbReference type="InterPro" id="IPR022791">
    <property type="entry name" value="L-PG_synthase/AglD"/>
</dbReference>
<feature type="transmembrane region" description="Helical" evidence="6">
    <location>
        <begin position="268"/>
        <end position="290"/>
    </location>
</feature>
<protein>
    <submittedName>
        <fullName evidence="7">Flippase-like domain-containing protein</fullName>
    </submittedName>
</protein>
<keyword evidence="3 6" id="KW-0812">Transmembrane</keyword>
<name>A0A838XEB0_9ACTN</name>
<feature type="transmembrane region" description="Helical" evidence="6">
    <location>
        <begin position="162"/>
        <end position="181"/>
    </location>
</feature>
<dbReference type="Pfam" id="PF03706">
    <property type="entry name" value="LPG_synthase_TM"/>
    <property type="match status" value="1"/>
</dbReference>
<dbReference type="Proteomes" id="UP000550354">
    <property type="component" value="Unassembled WGS sequence"/>
</dbReference>
<organism evidence="7 8">
    <name type="scientific">Aeromicrobium phoceense</name>
    <dbReference type="NCBI Taxonomy" id="2754045"/>
    <lineage>
        <taxon>Bacteria</taxon>
        <taxon>Bacillati</taxon>
        <taxon>Actinomycetota</taxon>
        <taxon>Actinomycetes</taxon>
        <taxon>Propionibacteriales</taxon>
        <taxon>Nocardioidaceae</taxon>
        <taxon>Aeromicrobium</taxon>
    </lineage>
</organism>
<evidence type="ECO:0000313" key="8">
    <source>
        <dbReference type="Proteomes" id="UP000550354"/>
    </source>
</evidence>
<gene>
    <name evidence="7" type="ORF">H1W00_02030</name>
</gene>
<evidence type="ECO:0000256" key="1">
    <source>
        <dbReference type="ARBA" id="ARBA00004651"/>
    </source>
</evidence>
<evidence type="ECO:0000313" key="7">
    <source>
        <dbReference type="EMBL" id="MBA4607251.1"/>
    </source>
</evidence>
<evidence type="ECO:0000256" key="4">
    <source>
        <dbReference type="ARBA" id="ARBA00022989"/>
    </source>
</evidence>
<keyword evidence="4 6" id="KW-1133">Transmembrane helix</keyword>
<dbReference type="AlphaFoldDB" id="A0A838XEB0"/>
<accession>A0A838XEB0</accession>